<organism evidence="1 2">
    <name type="scientific">Iodobacter fluviatilis</name>
    <dbReference type="NCBI Taxonomy" id="537"/>
    <lineage>
        <taxon>Bacteria</taxon>
        <taxon>Pseudomonadati</taxon>
        <taxon>Pseudomonadota</taxon>
        <taxon>Betaproteobacteria</taxon>
        <taxon>Neisseriales</taxon>
        <taxon>Chitinibacteraceae</taxon>
        <taxon>Iodobacter</taxon>
    </lineage>
</organism>
<reference evidence="1 2" key="1">
    <citation type="submission" date="2018-01" db="EMBL/GenBank/DDBJ databases">
        <title>Genome sequence of Iodobacter sp. strain PCH194 isolated from Indian Trans-Himalaya.</title>
        <authorList>
            <person name="Kumar V."/>
            <person name="Thakur V."/>
            <person name="Kumar S."/>
            <person name="Singh D."/>
        </authorList>
    </citation>
    <scope>NUCLEOTIDE SEQUENCE [LARGE SCALE GENOMIC DNA]</scope>
    <source>
        <strain evidence="1 2">PCH194</strain>
    </source>
</reference>
<dbReference type="Proteomes" id="UP000515917">
    <property type="component" value="Chromosome"/>
</dbReference>
<dbReference type="KEGG" id="ifl:C1H71_11665"/>
<evidence type="ECO:0000313" key="2">
    <source>
        <dbReference type="Proteomes" id="UP000515917"/>
    </source>
</evidence>
<protein>
    <submittedName>
        <fullName evidence="1">Uncharacterized protein</fullName>
    </submittedName>
</protein>
<accession>A0A7G3G9E1</accession>
<dbReference type="AlphaFoldDB" id="A0A7G3G9E1"/>
<evidence type="ECO:0000313" key="1">
    <source>
        <dbReference type="EMBL" id="QBC44120.1"/>
    </source>
</evidence>
<name>A0A7G3G9E1_9NEIS</name>
<dbReference type="EMBL" id="CP025781">
    <property type="protein sequence ID" value="QBC44120.1"/>
    <property type="molecule type" value="Genomic_DNA"/>
</dbReference>
<gene>
    <name evidence="1" type="ORF">C1H71_11665</name>
</gene>
<keyword evidence="2" id="KW-1185">Reference proteome</keyword>
<proteinExistence type="predicted"/>
<sequence>MFTYPIDANYAKSKELKIGDLLAISDTRFPLIEQGIQKDGLMHRSIYPIDISSATDLSGKTLSDKRDLQFGAAADLANIQMVKRTKLFDYDALSGGFGYLAEKPVQGQA</sequence>